<accession>A0A1X7FVU5</accession>
<evidence type="ECO:0000313" key="1">
    <source>
        <dbReference type="EMBL" id="SMF59077.1"/>
    </source>
</evidence>
<evidence type="ECO:0000313" key="2">
    <source>
        <dbReference type="Proteomes" id="UP000192903"/>
    </source>
</evidence>
<gene>
    <name evidence="1" type="ORF">SAMN02982989_0884</name>
</gene>
<proteinExistence type="predicted"/>
<dbReference type="RefSeq" id="WP_085423793.1">
    <property type="nucleotide sequence ID" value="NZ_FXAF01000008.1"/>
</dbReference>
<dbReference type="STRING" id="464029.SAMN02982989_0884"/>
<reference evidence="2" key="1">
    <citation type="submission" date="2017-04" db="EMBL/GenBank/DDBJ databases">
        <authorList>
            <person name="Varghese N."/>
            <person name="Submissions S."/>
        </authorList>
    </citation>
    <scope>NUCLEOTIDE SEQUENCE [LARGE SCALE GENOMIC DNA]</scope>
    <source>
        <strain evidence="2">B4P</strain>
    </source>
</reference>
<dbReference type="AlphaFoldDB" id="A0A1X7FVU5"/>
<sequence length="93" mass="10352">MEGTPKTLEEMNLRERFHMFETVASALEDAAEAAGDLGDARFAVNSKCVAGMIRGMRNDLGEQDLKPAELLLKHGVMLLHLYSTRSVRPEILH</sequence>
<keyword evidence="2" id="KW-1185">Reference proteome</keyword>
<organism evidence="1 2">
    <name type="scientific">Xaviernesmea oryzae</name>
    <dbReference type="NCBI Taxonomy" id="464029"/>
    <lineage>
        <taxon>Bacteria</taxon>
        <taxon>Pseudomonadati</taxon>
        <taxon>Pseudomonadota</taxon>
        <taxon>Alphaproteobacteria</taxon>
        <taxon>Hyphomicrobiales</taxon>
        <taxon>Rhizobiaceae</taxon>
        <taxon>Rhizobium/Agrobacterium group</taxon>
        <taxon>Xaviernesmea</taxon>
    </lineage>
</organism>
<dbReference type="Proteomes" id="UP000192903">
    <property type="component" value="Unassembled WGS sequence"/>
</dbReference>
<dbReference type="EMBL" id="FXAF01000008">
    <property type="protein sequence ID" value="SMF59077.1"/>
    <property type="molecule type" value="Genomic_DNA"/>
</dbReference>
<protein>
    <submittedName>
        <fullName evidence="1">Uncharacterized protein</fullName>
    </submittedName>
</protein>
<name>A0A1X7FVU5_9HYPH</name>